<proteinExistence type="predicted"/>
<protein>
    <submittedName>
        <fullName evidence="2">Uncharacterized protein</fullName>
    </submittedName>
</protein>
<keyword evidence="3" id="KW-1185">Reference proteome</keyword>
<accession>A0AAV2J9G7</accession>
<dbReference type="AlphaFoldDB" id="A0AAV2J9G7"/>
<feature type="region of interest" description="Disordered" evidence="1">
    <location>
        <begin position="40"/>
        <end position="70"/>
    </location>
</feature>
<sequence length="70" mass="7540">MASWEGGWWMEAADEASNWVSNEALDVGCAPGYHWASGRVSGDRRMGNLPPSQRSIKVPSRIKSVPPGGV</sequence>
<organism evidence="2 3">
    <name type="scientific">Knipowitschia caucasica</name>
    <name type="common">Caucasian dwarf goby</name>
    <name type="synonym">Pomatoschistus caucasicus</name>
    <dbReference type="NCBI Taxonomy" id="637954"/>
    <lineage>
        <taxon>Eukaryota</taxon>
        <taxon>Metazoa</taxon>
        <taxon>Chordata</taxon>
        <taxon>Craniata</taxon>
        <taxon>Vertebrata</taxon>
        <taxon>Euteleostomi</taxon>
        <taxon>Actinopterygii</taxon>
        <taxon>Neopterygii</taxon>
        <taxon>Teleostei</taxon>
        <taxon>Neoteleostei</taxon>
        <taxon>Acanthomorphata</taxon>
        <taxon>Gobiaria</taxon>
        <taxon>Gobiiformes</taxon>
        <taxon>Gobioidei</taxon>
        <taxon>Gobiidae</taxon>
        <taxon>Gobiinae</taxon>
        <taxon>Knipowitschia</taxon>
    </lineage>
</organism>
<evidence type="ECO:0000313" key="3">
    <source>
        <dbReference type="Proteomes" id="UP001497482"/>
    </source>
</evidence>
<gene>
    <name evidence="2" type="ORF">KC01_LOCUS5866</name>
</gene>
<evidence type="ECO:0000256" key="1">
    <source>
        <dbReference type="SAM" id="MobiDB-lite"/>
    </source>
</evidence>
<dbReference type="Proteomes" id="UP001497482">
    <property type="component" value="Chromosome 11"/>
</dbReference>
<reference evidence="2 3" key="1">
    <citation type="submission" date="2024-04" db="EMBL/GenBank/DDBJ databases">
        <authorList>
            <person name="Waldvogel A.-M."/>
            <person name="Schoenle A."/>
        </authorList>
    </citation>
    <scope>NUCLEOTIDE SEQUENCE [LARGE SCALE GENOMIC DNA]</scope>
</reference>
<dbReference type="EMBL" id="OZ035833">
    <property type="protein sequence ID" value="CAL1574097.1"/>
    <property type="molecule type" value="Genomic_DNA"/>
</dbReference>
<name>A0AAV2J9G7_KNICA</name>
<evidence type="ECO:0000313" key="2">
    <source>
        <dbReference type="EMBL" id="CAL1574097.1"/>
    </source>
</evidence>